<dbReference type="AlphaFoldDB" id="A0A8S0VU27"/>
<comment type="caution">
    <text evidence="7">The sequence shown here is derived from an EMBL/GenBank/DDBJ whole genome shotgun (WGS) entry which is preliminary data.</text>
</comment>
<keyword evidence="1" id="KW-0540">Nuclease</keyword>
<keyword evidence="2" id="KW-0378">Hydrolase</keyword>
<dbReference type="Pfam" id="PF09749">
    <property type="entry name" value="HVSL"/>
    <property type="match status" value="1"/>
</dbReference>
<evidence type="ECO:0000313" key="7">
    <source>
        <dbReference type="EMBL" id="CAA7261450.1"/>
    </source>
</evidence>
<evidence type="ECO:0000256" key="3">
    <source>
        <dbReference type="ARBA" id="ARBA00023239"/>
    </source>
</evidence>
<evidence type="ECO:0000256" key="6">
    <source>
        <dbReference type="ARBA" id="ARBA00030030"/>
    </source>
</evidence>
<reference evidence="7 8" key="1">
    <citation type="submission" date="2020-01" db="EMBL/GenBank/DDBJ databases">
        <authorList>
            <person name="Gupta K D."/>
        </authorList>
    </citation>
    <scope>NUCLEOTIDE SEQUENCE [LARGE SCALE GENOMIC DNA]</scope>
</reference>
<evidence type="ECO:0000256" key="5">
    <source>
        <dbReference type="ARBA" id="ARBA00029543"/>
    </source>
</evidence>
<dbReference type="GO" id="GO:0005634">
    <property type="term" value="C:nucleus"/>
    <property type="evidence" value="ECO:0007669"/>
    <property type="project" value="TreeGrafter"/>
</dbReference>
<dbReference type="OrthoDB" id="49151at2759"/>
<name>A0A8S0VU27_CYCAE</name>
<proteinExistence type="predicted"/>
<dbReference type="GO" id="GO:0016829">
    <property type="term" value="F:lyase activity"/>
    <property type="evidence" value="ECO:0007669"/>
    <property type="project" value="UniProtKB-KW"/>
</dbReference>
<dbReference type="GO" id="GO:0034477">
    <property type="term" value="P:U6 snRNA 3'-end processing"/>
    <property type="evidence" value="ECO:0007669"/>
    <property type="project" value="InterPro"/>
</dbReference>
<accession>A0A8S0VU27</accession>
<evidence type="ECO:0000256" key="1">
    <source>
        <dbReference type="ARBA" id="ARBA00022722"/>
    </source>
</evidence>
<evidence type="ECO:0000256" key="2">
    <source>
        <dbReference type="ARBA" id="ARBA00022801"/>
    </source>
</evidence>
<dbReference type="InterPro" id="IPR027521">
    <property type="entry name" value="Usb1"/>
</dbReference>
<keyword evidence="4" id="KW-0539">Nucleus</keyword>
<sequence length="226" mass="25072">MSKGSLRPMYIIYDSKKVVPNLQDVWPNPDSTQRLELHISLSRPIFLRAHQREDLKRAVKRISQANKAFTLSFAVLSELVNDEKTRTFLTMEVGAGHHELRSLADSLTPALRAIRQQEYYVNPRFHASIAWALLHRSQGTPFPPSGSSDSICTRAILEDPPAPSIAPGSGATTPEGFPAIECLPADMIKMLNERYGAQIASPKVGSFEVHAITVKIGKEVTSWQLN</sequence>
<dbReference type="PANTHER" id="PTHR13522">
    <property type="entry name" value="U6 SNRNA PHOSPHODIESTERASE 1"/>
    <property type="match status" value="1"/>
</dbReference>
<protein>
    <recommendedName>
        <fullName evidence="5">U6 snRNA phosphodiesterase 1</fullName>
    </recommendedName>
    <alternativeName>
        <fullName evidence="6">3'-5' RNA exonuclease USB1</fullName>
    </alternativeName>
</protein>
<dbReference type="PANTHER" id="PTHR13522:SF3">
    <property type="entry name" value="U6 SNRNA PHOSPHODIESTERASE 1"/>
    <property type="match status" value="1"/>
</dbReference>
<dbReference type="Gene3D" id="3.90.1140.10">
    <property type="entry name" value="Cyclic phosphodiesterase"/>
    <property type="match status" value="1"/>
</dbReference>
<keyword evidence="8" id="KW-1185">Reference proteome</keyword>
<evidence type="ECO:0000256" key="4">
    <source>
        <dbReference type="ARBA" id="ARBA00023242"/>
    </source>
</evidence>
<evidence type="ECO:0000313" key="8">
    <source>
        <dbReference type="Proteomes" id="UP000467700"/>
    </source>
</evidence>
<keyword evidence="3" id="KW-0456">Lyase</keyword>
<gene>
    <name evidence="7" type="ORF">AAE3_LOCUS3696</name>
</gene>
<dbReference type="EMBL" id="CACVBS010000033">
    <property type="protein sequence ID" value="CAA7261450.1"/>
    <property type="molecule type" value="Genomic_DNA"/>
</dbReference>
<organism evidence="7 8">
    <name type="scientific">Cyclocybe aegerita</name>
    <name type="common">Black poplar mushroom</name>
    <name type="synonym">Agrocybe aegerita</name>
    <dbReference type="NCBI Taxonomy" id="1973307"/>
    <lineage>
        <taxon>Eukaryota</taxon>
        <taxon>Fungi</taxon>
        <taxon>Dikarya</taxon>
        <taxon>Basidiomycota</taxon>
        <taxon>Agaricomycotina</taxon>
        <taxon>Agaricomycetes</taxon>
        <taxon>Agaricomycetidae</taxon>
        <taxon>Agaricales</taxon>
        <taxon>Agaricineae</taxon>
        <taxon>Bolbitiaceae</taxon>
        <taxon>Cyclocybe</taxon>
    </lineage>
</organism>
<dbReference type="GO" id="GO:0000175">
    <property type="term" value="F:3'-5'-RNA exonuclease activity"/>
    <property type="evidence" value="ECO:0007669"/>
    <property type="project" value="TreeGrafter"/>
</dbReference>
<dbReference type="Proteomes" id="UP000467700">
    <property type="component" value="Unassembled WGS sequence"/>
</dbReference>